<reference evidence="2" key="1">
    <citation type="submission" date="2023-01" db="EMBL/GenBank/DDBJ databases">
        <title>Genome assembly of the deep-sea coral Lophelia pertusa.</title>
        <authorList>
            <person name="Herrera S."/>
            <person name="Cordes E."/>
        </authorList>
    </citation>
    <scope>NUCLEOTIDE SEQUENCE</scope>
    <source>
        <strain evidence="2">USNM1676648</strain>
        <tissue evidence="2">Polyp</tissue>
    </source>
</reference>
<dbReference type="AlphaFoldDB" id="A0A9W9YP21"/>
<keyword evidence="1" id="KW-0812">Transmembrane</keyword>
<keyword evidence="1" id="KW-1133">Transmembrane helix</keyword>
<evidence type="ECO:0000313" key="2">
    <source>
        <dbReference type="EMBL" id="KAJ7360453.1"/>
    </source>
</evidence>
<proteinExistence type="predicted"/>
<evidence type="ECO:0000313" key="3">
    <source>
        <dbReference type="Proteomes" id="UP001163046"/>
    </source>
</evidence>
<dbReference type="EMBL" id="MU827309">
    <property type="protein sequence ID" value="KAJ7360453.1"/>
    <property type="molecule type" value="Genomic_DNA"/>
</dbReference>
<evidence type="ECO:0000256" key="1">
    <source>
        <dbReference type="SAM" id="Phobius"/>
    </source>
</evidence>
<accession>A0A9W9YP21</accession>
<comment type="caution">
    <text evidence="2">The sequence shown here is derived from an EMBL/GenBank/DDBJ whole genome shotgun (WGS) entry which is preliminary data.</text>
</comment>
<dbReference type="Proteomes" id="UP001163046">
    <property type="component" value="Unassembled WGS sequence"/>
</dbReference>
<keyword evidence="3" id="KW-1185">Reference proteome</keyword>
<feature type="transmembrane region" description="Helical" evidence="1">
    <location>
        <begin position="51"/>
        <end position="75"/>
    </location>
</feature>
<sequence>MNQFALKRLSVPSILNFLRYFQFYFYMWSYVGTPAGDGLSFKKNEKPLAMYLSNLLYFLFTEKSLPVIVFSLLVFQGNVRLSNKLLRILSSFVNSIQLERS</sequence>
<name>A0A9W9YP21_9CNID</name>
<feature type="transmembrane region" description="Helical" evidence="1">
    <location>
        <begin position="12"/>
        <end position="31"/>
    </location>
</feature>
<gene>
    <name evidence="2" type="ORF">OS493_015554</name>
</gene>
<protein>
    <submittedName>
        <fullName evidence="2">Uncharacterized protein</fullName>
    </submittedName>
</protein>
<keyword evidence="1" id="KW-0472">Membrane</keyword>
<organism evidence="2 3">
    <name type="scientific">Desmophyllum pertusum</name>
    <dbReference type="NCBI Taxonomy" id="174260"/>
    <lineage>
        <taxon>Eukaryota</taxon>
        <taxon>Metazoa</taxon>
        <taxon>Cnidaria</taxon>
        <taxon>Anthozoa</taxon>
        <taxon>Hexacorallia</taxon>
        <taxon>Scleractinia</taxon>
        <taxon>Caryophylliina</taxon>
        <taxon>Caryophylliidae</taxon>
        <taxon>Desmophyllum</taxon>
    </lineage>
</organism>